<name>A0A143BKP7_9BACT</name>
<dbReference type="PANTHER" id="PTHR46018:SF2">
    <property type="entry name" value="ZINC PHOSPHODIESTERASE ELAC PROTEIN 1"/>
    <property type="match status" value="1"/>
</dbReference>
<feature type="domain" description="Metallo-beta-lactamase" evidence="9">
    <location>
        <begin position="200"/>
        <end position="269"/>
    </location>
</feature>
<proteinExistence type="inferred from homology"/>
<evidence type="ECO:0000256" key="5">
    <source>
        <dbReference type="ARBA" id="ARBA00022759"/>
    </source>
</evidence>
<sequence length="318" mass="34945">MPLLVRFLGTAASRPTVERGVASLALIREGQTLLFDCGEGTQRQMMRFGVSFAFEDLFFTHTHSDHILGITGLIRTMALQGRTERLRLWAPRGAGKTLRQCISLGGERTTFPVDITELEAGATLSRGDYRIETFAVSHGPSASLGYALVEEERKGRFNPELARELGIPEGPLWGRIHRGESITLEDGRIIEARVLVGERRRGRRVVITGDTRPCAATIEAARDADLLIHEATFADEEAQRALETGHSTAREAAEVAHAAGARRLALTHISARYSLNAKELEREARQVFRETVVVKDGTEIVLGLTEELATQLPSPDAD</sequence>
<dbReference type="GO" id="GO:0008270">
    <property type="term" value="F:zinc ion binding"/>
    <property type="evidence" value="ECO:0007669"/>
    <property type="project" value="UniProtKB-UniRule"/>
</dbReference>
<dbReference type="Pfam" id="PF23023">
    <property type="entry name" value="Anti-Pycsar_Apyc1"/>
    <property type="match status" value="1"/>
</dbReference>
<feature type="binding site" evidence="8">
    <location>
        <position position="268"/>
    </location>
    <ligand>
        <name>Zn(2+)</name>
        <dbReference type="ChEBI" id="CHEBI:29105"/>
        <label>2</label>
        <note>catalytic</note>
    </ligand>
</feature>
<dbReference type="NCBIfam" id="TIGR02651">
    <property type="entry name" value="RNase_Z"/>
    <property type="match status" value="1"/>
</dbReference>
<keyword evidence="5 8" id="KW-0255">Endonuclease</keyword>
<comment type="catalytic activity">
    <reaction evidence="8">
        <text>Endonucleolytic cleavage of RNA, removing extra 3' nucleotides from tRNA precursor, generating 3' termini of tRNAs. A 3'-hydroxy group is left at the tRNA terminus and a 5'-phosphoryl group is left at the trailer molecule.</text>
        <dbReference type="EC" id="3.1.26.11"/>
    </reaction>
</comment>
<keyword evidence="6 8" id="KW-0378">Hydrolase</keyword>
<keyword evidence="4 8" id="KW-0479">Metal-binding</keyword>
<dbReference type="EMBL" id="CP011454">
    <property type="protein sequence ID" value="AMW05609.1"/>
    <property type="molecule type" value="Genomic_DNA"/>
</dbReference>
<gene>
    <name evidence="8" type="primary">rnz</name>
    <name evidence="10" type="ORF">GEMMAAP_13955</name>
</gene>
<accession>A0A143BKP7</accession>
<feature type="binding site" evidence="8">
    <location>
        <position position="210"/>
    </location>
    <ligand>
        <name>Zn(2+)</name>
        <dbReference type="ChEBI" id="CHEBI:29105"/>
        <label>1</label>
        <note>catalytic</note>
    </ligand>
</feature>
<dbReference type="Proteomes" id="UP000076404">
    <property type="component" value="Chromosome"/>
</dbReference>
<reference evidence="10 11" key="2">
    <citation type="journal article" date="2016" name="Environ. Microbiol. Rep.">
        <title>Metagenomic evidence for the presence of phototrophic Gemmatimonadetes bacteria in diverse environments.</title>
        <authorList>
            <person name="Zeng Y."/>
            <person name="Baumbach J."/>
            <person name="Barbosa E.G."/>
            <person name="Azevedo V."/>
            <person name="Zhang C."/>
            <person name="Koblizek M."/>
        </authorList>
    </citation>
    <scope>NUCLEOTIDE SEQUENCE [LARGE SCALE GENOMIC DNA]</scope>
    <source>
        <strain evidence="10 11">AP64</strain>
    </source>
</reference>
<dbReference type="Gene3D" id="3.60.15.10">
    <property type="entry name" value="Ribonuclease Z/Hydroxyacylglutathione hydrolase-like"/>
    <property type="match status" value="1"/>
</dbReference>
<dbReference type="InterPro" id="IPR036866">
    <property type="entry name" value="RibonucZ/Hydroxyglut_hydro"/>
</dbReference>
<dbReference type="CDD" id="cd07717">
    <property type="entry name" value="RNaseZ_ZiPD-like_MBL-fold"/>
    <property type="match status" value="1"/>
</dbReference>
<keyword evidence="2 8" id="KW-0819">tRNA processing</keyword>
<dbReference type="HAMAP" id="MF_01818">
    <property type="entry name" value="RNase_Z_BN"/>
    <property type="match status" value="1"/>
</dbReference>
<evidence type="ECO:0000256" key="3">
    <source>
        <dbReference type="ARBA" id="ARBA00022722"/>
    </source>
</evidence>
<keyword evidence="3 8" id="KW-0540">Nuclease</keyword>
<dbReference type="AlphaFoldDB" id="A0A143BKP7"/>
<keyword evidence="7 8" id="KW-0862">Zinc</keyword>
<dbReference type="OrthoDB" id="9800940at2"/>
<evidence type="ECO:0000313" key="10">
    <source>
        <dbReference type="EMBL" id="AMW05609.1"/>
    </source>
</evidence>
<feature type="binding site" evidence="8">
    <location>
        <position position="63"/>
    </location>
    <ligand>
        <name>Zn(2+)</name>
        <dbReference type="ChEBI" id="CHEBI:29105"/>
        <label>1</label>
        <note>catalytic</note>
    </ligand>
</feature>
<evidence type="ECO:0000259" key="9">
    <source>
        <dbReference type="Pfam" id="PF12706"/>
    </source>
</evidence>
<dbReference type="KEGG" id="gph:GEMMAAP_13955"/>
<dbReference type="Pfam" id="PF12706">
    <property type="entry name" value="Lactamase_B_2"/>
    <property type="match status" value="1"/>
</dbReference>
<feature type="binding site" evidence="8">
    <location>
        <position position="210"/>
    </location>
    <ligand>
        <name>Zn(2+)</name>
        <dbReference type="ChEBI" id="CHEBI:29105"/>
        <label>2</label>
        <note>catalytic</note>
    </ligand>
</feature>
<comment type="subunit">
    <text evidence="1 8">Homodimer.</text>
</comment>
<evidence type="ECO:0000256" key="1">
    <source>
        <dbReference type="ARBA" id="ARBA00011738"/>
    </source>
</evidence>
<dbReference type="EC" id="3.1.26.11" evidence="8"/>
<evidence type="ECO:0000256" key="4">
    <source>
        <dbReference type="ARBA" id="ARBA00022723"/>
    </source>
</evidence>
<dbReference type="InterPro" id="IPR001279">
    <property type="entry name" value="Metallo-B-lactamas"/>
</dbReference>
<comment type="function">
    <text evidence="8">Zinc phosphodiesterase, which displays some tRNA 3'-processing endonuclease activity. Probably involved in tRNA maturation, by removing a 3'-trailer from precursor tRNA.</text>
</comment>
<reference evidence="10 11" key="1">
    <citation type="journal article" date="2014" name="Proc. Natl. Acad. Sci. U.S.A.">
        <title>Functional type 2 photosynthetic reaction centers found in the rare bacterial phylum Gemmatimonadetes.</title>
        <authorList>
            <person name="Zeng Y."/>
            <person name="Feng F."/>
            <person name="Medova H."/>
            <person name="Dean J."/>
            <person name="Koblizek M."/>
        </authorList>
    </citation>
    <scope>NUCLEOTIDE SEQUENCE [LARGE SCALE GENOMIC DNA]</scope>
    <source>
        <strain evidence="10 11">AP64</strain>
    </source>
</reference>
<evidence type="ECO:0000256" key="7">
    <source>
        <dbReference type="ARBA" id="ARBA00022833"/>
    </source>
</evidence>
<feature type="binding site" evidence="8">
    <location>
        <position position="61"/>
    </location>
    <ligand>
        <name>Zn(2+)</name>
        <dbReference type="ChEBI" id="CHEBI:29105"/>
        <label>1</label>
        <note>catalytic</note>
    </ligand>
</feature>
<dbReference type="GO" id="GO:0042781">
    <property type="term" value="F:3'-tRNA processing endoribonuclease activity"/>
    <property type="evidence" value="ECO:0007669"/>
    <property type="project" value="UniProtKB-UniRule"/>
</dbReference>
<evidence type="ECO:0000256" key="2">
    <source>
        <dbReference type="ARBA" id="ARBA00022694"/>
    </source>
</evidence>
<evidence type="ECO:0000256" key="8">
    <source>
        <dbReference type="HAMAP-Rule" id="MF_01818"/>
    </source>
</evidence>
<feature type="binding site" evidence="8">
    <location>
        <position position="138"/>
    </location>
    <ligand>
        <name>Zn(2+)</name>
        <dbReference type="ChEBI" id="CHEBI:29105"/>
        <label>1</label>
        <note>catalytic</note>
    </ligand>
</feature>
<feature type="active site" description="Proton acceptor" evidence="8">
    <location>
        <position position="65"/>
    </location>
</feature>
<dbReference type="SUPFAM" id="SSF56281">
    <property type="entry name" value="Metallo-hydrolase/oxidoreductase"/>
    <property type="match status" value="1"/>
</dbReference>
<feature type="binding site" evidence="8">
    <location>
        <position position="66"/>
    </location>
    <ligand>
        <name>Zn(2+)</name>
        <dbReference type="ChEBI" id="CHEBI:29105"/>
        <label>2</label>
        <note>catalytic</note>
    </ligand>
</feature>
<feature type="binding site" evidence="8">
    <location>
        <position position="65"/>
    </location>
    <ligand>
        <name>Zn(2+)</name>
        <dbReference type="ChEBI" id="CHEBI:29105"/>
        <label>2</label>
        <note>catalytic</note>
    </ligand>
</feature>
<dbReference type="PANTHER" id="PTHR46018">
    <property type="entry name" value="ZINC PHOSPHODIESTERASE ELAC PROTEIN 1"/>
    <property type="match status" value="1"/>
</dbReference>
<dbReference type="eggNOG" id="COG1234">
    <property type="taxonomic scope" value="Bacteria"/>
</dbReference>
<keyword evidence="11" id="KW-1185">Reference proteome</keyword>
<evidence type="ECO:0000313" key="11">
    <source>
        <dbReference type="Proteomes" id="UP000076404"/>
    </source>
</evidence>
<dbReference type="NCBIfam" id="NF000801">
    <property type="entry name" value="PRK00055.1-3"/>
    <property type="match status" value="1"/>
</dbReference>
<dbReference type="InterPro" id="IPR013471">
    <property type="entry name" value="RNase_Z/BN"/>
</dbReference>
<evidence type="ECO:0000256" key="6">
    <source>
        <dbReference type="ARBA" id="ARBA00022801"/>
    </source>
</evidence>
<comment type="cofactor">
    <cofactor evidence="8">
        <name>Zn(2+)</name>
        <dbReference type="ChEBI" id="CHEBI:29105"/>
    </cofactor>
    <text evidence="8">Binds 2 Zn(2+) ions.</text>
</comment>
<dbReference type="RefSeq" id="WP_026848688.1">
    <property type="nucleotide sequence ID" value="NZ_CP011454.1"/>
</dbReference>
<protein>
    <recommendedName>
        <fullName evidence="8">Ribonuclease Z</fullName>
        <shortName evidence="8">RNase Z</shortName>
        <ecNumber evidence="8">3.1.26.11</ecNumber>
    </recommendedName>
    <alternativeName>
        <fullName evidence="8">tRNA 3 endonuclease</fullName>
    </alternativeName>
    <alternativeName>
        <fullName evidence="8">tRNase Z</fullName>
    </alternativeName>
</protein>
<comment type="similarity">
    <text evidence="8">Belongs to the RNase Z family.</text>
</comment>
<organism evidence="10 11">
    <name type="scientific">Gemmatimonas phototrophica</name>
    <dbReference type="NCBI Taxonomy" id="1379270"/>
    <lineage>
        <taxon>Bacteria</taxon>
        <taxon>Pseudomonadati</taxon>
        <taxon>Gemmatimonadota</taxon>
        <taxon>Gemmatimonadia</taxon>
        <taxon>Gemmatimonadales</taxon>
        <taxon>Gemmatimonadaceae</taxon>
        <taxon>Gemmatimonas</taxon>
    </lineage>
</organism>